<gene>
    <name evidence="4" type="ORF">FNT36_05385</name>
</gene>
<evidence type="ECO:0000256" key="2">
    <source>
        <dbReference type="ARBA" id="ARBA00022676"/>
    </source>
</evidence>
<dbReference type="PANTHER" id="PTHR12526:SF640">
    <property type="entry name" value="COLANIC ACID BIOSYNTHESIS GLYCOSYLTRANSFERASE WCAL-RELATED"/>
    <property type="match status" value="1"/>
</dbReference>
<dbReference type="GO" id="GO:0016757">
    <property type="term" value="F:glycosyltransferase activity"/>
    <property type="evidence" value="ECO:0007669"/>
    <property type="project" value="UniProtKB-KW"/>
</dbReference>
<organism evidence="4 5">
    <name type="scientific">Hymenobacter setariae</name>
    <dbReference type="NCBI Taxonomy" id="2594794"/>
    <lineage>
        <taxon>Bacteria</taxon>
        <taxon>Pseudomonadati</taxon>
        <taxon>Bacteroidota</taxon>
        <taxon>Cytophagia</taxon>
        <taxon>Cytophagales</taxon>
        <taxon>Hymenobacteraceae</taxon>
        <taxon>Hymenobacter</taxon>
    </lineage>
</organism>
<dbReference type="Proteomes" id="UP000317624">
    <property type="component" value="Unassembled WGS sequence"/>
</dbReference>
<dbReference type="EMBL" id="VMRJ01000001">
    <property type="protein sequence ID" value="TVT43520.1"/>
    <property type="molecule type" value="Genomic_DNA"/>
</dbReference>
<dbReference type="CDD" id="cd03801">
    <property type="entry name" value="GT4_PimA-like"/>
    <property type="match status" value="1"/>
</dbReference>
<protein>
    <submittedName>
        <fullName evidence="4">Glycosyltransferase family 4 protein</fullName>
    </submittedName>
</protein>
<comment type="similarity">
    <text evidence="1">Belongs to the glycosyltransferase group 1 family. Glycosyltransferase 4 subfamily.</text>
</comment>
<evidence type="ECO:0000313" key="5">
    <source>
        <dbReference type="Proteomes" id="UP000317624"/>
    </source>
</evidence>
<dbReference type="Gene3D" id="3.40.50.2000">
    <property type="entry name" value="Glycogen Phosphorylase B"/>
    <property type="match status" value="2"/>
</dbReference>
<proteinExistence type="inferred from homology"/>
<reference evidence="4 5" key="1">
    <citation type="submission" date="2019-07" db="EMBL/GenBank/DDBJ databases">
        <title>Hymenobacter sp. straun FUR1 Genome sequencing and assembly.</title>
        <authorList>
            <person name="Chhetri G."/>
        </authorList>
    </citation>
    <scope>NUCLEOTIDE SEQUENCE [LARGE SCALE GENOMIC DNA]</scope>
    <source>
        <strain evidence="4 5">Fur1</strain>
    </source>
</reference>
<keyword evidence="3 4" id="KW-0808">Transferase</keyword>
<dbReference type="AlphaFoldDB" id="A0A558C435"/>
<evidence type="ECO:0000256" key="1">
    <source>
        <dbReference type="ARBA" id="ARBA00009481"/>
    </source>
</evidence>
<dbReference type="RefSeq" id="WP_144845097.1">
    <property type="nucleotide sequence ID" value="NZ_VMRJ01000001.1"/>
</dbReference>
<comment type="caution">
    <text evidence="4">The sequence shown here is derived from an EMBL/GenBank/DDBJ whole genome shotgun (WGS) entry which is preliminary data.</text>
</comment>
<dbReference type="OrthoDB" id="506201at2"/>
<evidence type="ECO:0000313" key="4">
    <source>
        <dbReference type="EMBL" id="TVT43520.1"/>
    </source>
</evidence>
<name>A0A558C435_9BACT</name>
<sequence>MPLPAAAACAKPADTFCFVIISTCPHAWGGSEELWRGAALHLVQAGHAVHLFKTHVQAEHPRIAELRAAGCTITDLLAPPPVRLRLHHRALPARWRPQPLEAEQLLGQALYQLQPHLTLISQGSNLDGIALAQLCARLHHPYALVAQKAAEIFLVYDEGRQAAQQAYQAAQHCFFVSRHNLALTQCQLALALPRASVVFNPVNVPYGGELPAPPVAGVWQLACVARLDVLDKGQDLLLHVLARPHWREQPLHLTFFGAGPQRQALVELADFLGIGAQVSFAGQVADVPGIWRTHHALVLPSRYEGLPLALVEAMLCGRPAIATPAGGIAELLVDNVTGFLATAPTIDALDEALTRAWARRADWPQLGAQAARHAWATVPPDPAADFSQQLLQLAYSLATPSQNHAL</sequence>
<dbReference type="SUPFAM" id="SSF53756">
    <property type="entry name" value="UDP-Glycosyltransferase/glycogen phosphorylase"/>
    <property type="match status" value="1"/>
</dbReference>
<dbReference type="Pfam" id="PF13692">
    <property type="entry name" value="Glyco_trans_1_4"/>
    <property type="match status" value="1"/>
</dbReference>
<accession>A0A558C435</accession>
<evidence type="ECO:0000256" key="3">
    <source>
        <dbReference type="ARBA" id="ARBA00022679"/>
    </source>
</evidence>
<keyword evidence="5" id="KW-1185">Reference proteome</keyword>
<keyword evidence="2" id="KW-0328">Glycosyltransferase</keyword>
<dbReference type="PANTHER" id="PTHR12526">
    <property type="entry name" value="GLYCOSYLTRANSFERASE"/>
    <property type="match status" value="1"/>
</dbReference>